<evidence type="ECO:0000256" key="3">
    <source>
        <dbReference type="ARBA" id="ARBA00023004"/>
    </source>
</evidence>
<dbReference type="PROSITE" id="PS51007">
    <property type="entry name" value="CYTC"/>
    <property type="match status" value="1"/>
</dbReference>
<proteinExistence type="predicted"/>
<dbReference type="GO" id="GO:0009055">
    <property type="term" value="F:electron transfer activity"/>
    <property type="evidence" value="ECO:0007669"/>
    <property type="project" value="InterPro"/>
</dbReference>
<keyword evidence="2 4" id="KW-0479">Metal-binding</keyword>
<keyword evidence="8" id="KW-1185">Reference proteome</keyword>
<evidence type="ECO:0000256" key="5">
    <source>
        <dbReference type="SAM" id="SignalP"/>
    </source>
</evidence>
<gene>
    <name evidence="7" type="ORF">SAMN05444370_12640</name>
</gene>
<protein>
    <submittedName>
        <fullName evidence="7">Fatty acid cis/trans isomerase (CTI)</fullName>
    </submittedName>
</protein>
<dbReference type="STRING" id="89524.SAMN05444370_12640"/>
<dbReference type="RefSeq" id="WP_093256208.1">
    <property type="nucleotide sequence ID" value="NZ_FNQM01000026.1"/>
</dbReference>
<accession>A0A1H4FRP2</accession>
<keyword evidence="1 4" id="KW-0349">Heme</keyword>
<feature type="domain" description="Cytochrome c" evidence="6">
    <location>
        <begin position="52"/>
        <end position="213"/>
    </location>
</feature>
<keyword evidence="7" id="KW-0413">Isomerase</keyword>
<dbReference type="Proteomes" id="UP000198703">
    <property type="component" value="Unassembled WGS sequence"/>
</dbReference>
<reference evidence="7 8" key="1">
    <citation type="submission" date="2016-10" db="EMBL/GenBank/DDBJ databases">
        <authorList>
            <person name="de Groot N.N."/>
        </authorList>
    </citation>
    <scope>NUCLEOTIDE SEQUENCE [LARGE SCALE GENOMIC DNA]</scope>
    <source>
        <strain evidence="7 8">DSM 15345</strain>
    </source>
</reference>
<name>A0A1H4FRP2_9RHOB</name>
<dbReference type="EMBL" id="FNQM01000026">
    <property type="protein sequence ID" value="SEA99490.1"/>
    <property type="molecule type" value="Genomic_DNA"/>
</dbReference>
<feature type="signal peptide" evidence="5">
    <location>
        <begin position="1"/>
        <end position="27"/>
    </location>
</feature>
<evidence type="ECO:0000256" key="1">
    <source>
        <dbReference type="ARBA" id="ARBA00022617"/>
    </source>
</evidence>
<dbReference type="InterPro" id="IPR009056">
    <property type="entry name" value="Cyt_c-like_dom"/>
</dbReference>
<dbReference type="GO" id="GO:0016853">
    <property type="term" value="F:isomerase activity"/>
    <property type="evidence" value="ECO:0007669"/>
    <property type="project" value="UniProtKB-KW"/>
</dbReference>
<organism evidence="7 8">
    <name type="scientific">Rubrimonas cliftonensis</name>
    <dbReference type="NCBI Taxonomy" id="89524"/>
    <lineage>
        <taxon>Bacteria</taxon>
        <taxon>Pseudomonadati</taxon>
        <taxon>Pseudomonadota</taxon>
        <taxon>Alphaproteobacteria</taxon>
        <taxon>Rhodobacterales</taxon>
        <taxon>Paracoccaceae</taxon>
        <taxon>Rubrimonas</taxon>
    </lineage>
</organism>
<keyword evidence="3 4" id="KW-0408">Iron</keyword>
<dbReference type="GO" id="GO:0020037">
    <property type="term" value="F:heme binding"/>
    <property type="evidence" value="ECO:0007669"/>
    <property type="project" value="InterPro"/>
</dbReference>
<evidence type="ECO:0000256" key="4">
    <source>
        <dbReference type="PROSITE-ProRule" id="PRU00433"/>
    </source>
</evidence>
<evidence type="ECO:0000313" key="8">
    <source>
        <dbReference type="Proteomes" id="UP000198703"/>
    </source>
</evidence>
<dbReference type="InterPro" id="IPR036909">
    <property type="entry name" value="Cyt_c-like_dom_sf"/>
</dbReference>
<dbReference type="GO" id="GO:0046872">
    <property type="term" value="F:metal ion binding"/>
    <property type="evidence" value="ECO:0007669"/>
    <property type="project" value="UniProtKB-KW"/>
</dbReference>
<evidence type="ECO:0000313" key="7">
    <source>
        <dbReference type="EMBL" id="SEA99490.1"/>
    </source>
</evidence>
<keyword evidence="5" id="KW-0732">Signal</keyword>
<dbReference type="OrthoDB" id="9809746at2"/>
<sequence>MTGARIRRFFGPLAGLALVAALTAQCAATNPATPEPPALLRLVGPGGVEVEALGDRASEVLARRCVACHGCYDAACQLKLVSHEGALRGGVKAQVYDQSRLAAAPPTRLGVDARTTAEWRVLGFHPVLPDADRPDPDASVMARLIALARANPPVPDAPLPEALTLDTLAASCPAPDEIADHVEAAPHGGMPYGAAPLSDSEFETLATWILAGAPPPTPRAAPSPAIAARVAAWERFLNGASPRERLVARYLYEHLFHAKLHLDGGAPDRFFRLIRSETPTGEAPYEIATRRPWDDPGRAFHYRLAPAEEVPVHKDQNVYALSPARIARLRALFLDLAWTVDSPPPYGEAAGANPFLTFAAIPADSRYRFLLDDALFFVRGFVRGPVCHGQIATNVIEDRFWVAFLDPGWDLAATDLAFLREAAPLLKLAAAQTEGLLFQRLQAMAGDGQAAWLALRDSRYAASLKHAGGFPLEALWTGDEDAFLTVVRHFDNAAARRGLIGDDPETAWVIDYPLFERLHYDLVASYDVFGDVEHQLATRLSMDHLRREGEDLFLSFLPPEVRPALHDAWYRGPLADLHAPWAARRAADARPAAIAYDSARPMPEFLAAWRARVPPSGDLNRCSAPCGSDAAARALSRIAGEGGPWVAFLPDLTLLRLRRADGGDAVFSLIRDKAHANIALLLGEALRREPEADRLTVATGVFGAYPNFHFDVEQSDVEAFVDALSAMRTPRDWMTLVDRFGVRRSSTRFWPTLDAINAALAAAEPTVPGLLDLGRYRDPRAEDRLE</sequence>
<dbReference type="InterPro" id="IPR010706">
    <property type="entry name" value="Fatty_acid_cis-trans_isomerase"/>
</dbReference>
<dbReference type="AlphaFoldDB" id="A0A1H4FRP2"/>
<dbReference type="Pfam" id="PF06934">
    <property type="entry name" value="CTI"/>
    <property type="match status" value="1"/>
</dbReference>
<evidence type="ECO:0000256" key="2">
    <source>
        <dbReference type="ARBA" id="ARBA00022723"/>
    </source>
</evidence>
<feature type="chain" id="PRO_5011604491" evidence="5">
    <location>
        <begin position="28"/>
        <end position="786"/>
    </location>
</feature>
<dbReference type="SUPFAM" id="SSF46626">
    <property type="entry name" value="Cytochrome c"/>
    <property type="match status" value="1"/>
</dbReference>
<evidence type="ECO:0000259" key="6">
    <source>
        <dbReference type="PROSITE" id="PS51007"/>
    </source>
</evidence>